<keyword evidence="2" id="KW-1185">Reference proteome</keyword>
<proteinExistence type="predicted"/>
<name>A0A4P6V481_9HYPH</name>
<dbReference type="GO" id="GO:0000287">
    <property type="term" value="F:magnesium ion binding"/>
    <property type="evidence" value="ECO:0007669"/>
    <property type="project" value="InterPro"/>
</dbReference>
<dbReference type="AlphaFoldDB" id="A0A4P6V481"/>
<dbReference type="Proteomes" id="UP000293719">
    <property type="component" value="Chromosome"/>
</dbReference>
<gene>
    <name evidence="1" type="ORF">E0E05_05035</name>
</gene>
<dbReference type="KEGG" id="rpod:E0E05_05035"/>
<dbReference type="EMBL" id="CP036532">
    <property type="protein sequence ID" value="QBK32261.1"/>
    <property type="molecule type" value="Genomic_DNA"/>
</dbReference>
<dbReference type="GO" id="GO:0003677">
    <property type="term" value="F:DNA binding"/>
    <property type="evidence" value="ECO:0007669"/>
    <property type="project" value="InterPro"/>
</dbReference>
<dbReference type="Gene3D" id="3.40.91.20">
    <property type="match status" value="1"/>
</dbReference>
<dbReference type="OrthoDB" id="1956808at2"/>
<dbReference type="GO" id="GO:0009036">
    <property type="term" value="F:type II site-specific deoxyribonuclease activity"/>
    <property type="evidence" value="ECO:0007669"/>
    <property type="project" value="InterPro"/>
</dbReference>
<dbReference type="GO" id="GO:0009307">
    <property type="term" value="P:DNA restriction-modification system"/>
    <property type="evidence" value="ECO:0007669"/>
    <property type="project" value="InterPro"/>
</dbReference>
<keyword evidence="1" id="KW-0540">Nuclease</keyword>
<dbReference type="InterPro" id="IPR015278">
    <property type="entry name" value="BglII-like"/>
</dbReference>
<evidence type="ECO:0000313" key="2">
    <source>
        <dbReference type="Proteomes" id="UP000293719"/>
    </source>
</evidence>
<reference evidence="1 2" key="1">
    <citation type="journal article" date="2017" name="Int. J. Syst. Evol. Microbiol.">
        <title>Roseitalea porphyridii gen. nov., sp. nov., isolated from a red alga, and reclassification of Hoeflea suaedae Chung et al. 2013 as Pseudohoeflea suaedae gen. nov., comb. nov.</title>
        <authorList>
            <person name="Hyeon J.W."/>
            <person name="Jeong S.E."/>
            <person name="Baek K."/>
            <person name="Jeon C.O."/>
        </authorList>
    </citation>
    <scope>NUCLEOTIDE SEQUENCE [LARGE SCALE GENOMIC DNA]</scope>
    <source>
        <strain evidence="1 2">MA7-20</strain>
    </source>
</reference>
<dbReference type="InterPro" id="IPR011335">
    <property type="entry name" value="Restrct_endonuc-II-like"/>
</dbReference>
<accession>A0A4P6V481</accession>
<evidence type="ECO:0000313" key="1">
    <source>
        <dbReference type="EMBL" id="QBK32261.1"/>
    </source>
</evidence>
<keyword evidence="1" id="KW-0255">Endonuclease</keyword>
<organism evidence="1 2">
    <name type="scientific">Roseitalea porphyridii</name>
    <dbReference type="NCBI Taxonomy" id="1852022"/>
    <lineage>
        <taxon>Bacteria</taxon>
        <taxon>Pseudomonadati</taxon>
        <taxon>Pseudomonadota</taxon>
        <taxon>Alphaproteobacteria</taxon>
        <taxon>Hyphomicrobiales</taxon>
        <taxon>Ahrensiaceae</taxon>
        <taxon>Roseitalea</taxon>
    </lineage>
</organism>
<dbReference type="SUPFAM" id="SSF52980">
    <property type="entry name" value="Restriction endonuclease-like"/>
    <property type="match status" value="1"/>
</dbReference>
<keyword evidence="1" id="KW-0378">Hydrolase</keyword>
<dbReference type="InterPro" id="IPR011338">
    <property type="entry name" value="BamHI/BglII/BstY"/>
</dbReference>
<dbReference type="REBASE" id="302668">
    <property type="entry name" value="RpoMA720ORF5035P"/>
</dbReference>
<dbReference type="Pfam" id="PF09195">
    <property type="entry name" value="Endonuc-BglII"/>
    <property type="match status" value="1"/>
</dbReference>
<protein>
    <submittedName>
        <fullName evidence="1">Restriction endonuclease</fullName>
    </submittedName>
</protein>
<sequence>MSADPDELIEDAIPQIIREKFRVASYRKAASVLRYGLNEEFVEILEALEAFEITTEMIRRPGGNESEVPKVISALLRPKGWNETTISGDLHITRSWREAVVNKNGKVVRVPKSEVFVRKKYLDGHKIDYVKNRVAFDFEWNSKDQTFDRDLYAFAAFAEAGAIDAAIIVTRDTSLNHIFSEIGQALDKDGNPAFDAAGQPVRLLPKYGASTTWWGKLIYRLNAGRNGGCPVLALGIKPECISDLNDWRETHSAASTDEL</sequence>